<keyword evidence="7" id="KW-1133">Transmembrane helix</keyword>
<evidence type="ECO:0000313" key="9">
    <source>
        <dbReference type="EMBL" id="XDU62174.1"/>
    </source>
</evidence>
<evidence type="ECO:0000256" key="4">
    <source>
        <dbReference type="ARBA" id="ARBA00022729"/>
    </source>
</evidence>
<comment type="subcellular location">
    <subcellularLocation>
        <location evidence="1">Periplasm</location>
    </subcellularLocation>
</comment>
<protein>
    <recommendedName>
        <fullName evidence="8">AlgX/AlgJ SGNH hydrolase-like domain-containing protein</fullName>
    </recommendedName>
</protein>
<name>A0AB39V4H8_9FUSO</name>
<evidence type="ECO:0000259" key="8">
    <source>
        <dbReference type="Pfam" id="PF16822"/>
    </source>
</evidence>
<keyword evidence="6" id="KW-0016">Alginate biosynthesis</keyword>
<evidence type="ECO:0000256" key="7">
    <source>
        <dbReference type="SAM" id="Phobius"/>
    </source>
</evidence>
<accession>A0AB39V4H8</accession>
<keyword evidence="7" id="KW-0812">Transmembrane</keyword>
<reference evidence="9" key="1">
    <citation type="submission" date="2024-07" db="EMBL/GenBank/DDBJ databases">
        <authorList>
            <person name="Li X.-J."/>
            <person name="Wang X."/>
        </authorList>
    </citation>
    <scope>NUCLEOTIDE SEQUENCE</scope>
    <source>
        <strain evidence="9">HSP-536</strain>
    </source>
</reference>
<dbReference type="GO" id="GO:0016740">
    <property type="term" value="F:transferase activity"/>
    <property type="evidence" value="ECO:0007669"/>
    <property type="project" value="UniProtKB-KW"/>
</dbReference>
<sequence>MQVIKKMFIVFCFGILVFTMILFLLKINPQTPLSGVFIPNEKPKLEKKAILSGKYQSQYEKWFSDNFPFRSYIVKAYDQILYSFKSEFNGIQRGKSKDLHGTIWLDGYLINDFDKNMVDEYLNNINFIDQYLKSKNKRLIYIISPNKAEVHRKTLPFKYKLIEKIVQDKAELRKYIVKFLEKQEIFNVDTTLLMETKEKENERMFPKGGIHWNQLGVSYALVDLFEKMNKSGIKIPKVSIKNITYSNTPTFDEADYKSLLNVYKAFNDSPYPVVELEYVGIDERKFNAFGMTTSYTNSIVEQFFKYGMPFKKFKRLYYNQQQTELHYNNGVVSGEKWLPGIQMDQVNYQEILDSYDILIIEHNAELPQIHMEFVKNFANYLKKSEIN</sequence>
<dbReference type="KEGG" id="lala:AB8B28_11125"/>
<comment type="pathway">
    <text evidence="2">Glycan biosynthesis; alginate biosynthesis.</text>
</comment>
<evidence type="ECO:0000256" key="6">
    <source>
        <dbReference type="ARBA" id="ARBA00022841"/>
    </source>
</evidence>
<organism evidence="9">
    <name type="scientific">Leptotrichia alba</name>
    <dbReference type="NCBI Taxonomy" id="3239304"/>
    <lineage>
        <taxon>Bacteria</taxon>
        <taxon>Fusobacteriati</taxon>
        <taxon>Fusobacteriota</taxon>
        <taxon>Fusobacteriia</taxon>
        <taxon>Fusobacteriales</taxon>
        <taxon>Leptotrichiaceae</taxon>
        <taxon>Leptotrichia</taxon>
    </lineage>
</organism>
<dbReference type="GO" id="GO:0042597">
    <property type="term" value="C:periplasmic space"/>
    <property type="evidence" value="ECO:0007669"/>
    <property type="project" value="UniProtKB-SubCell"/>
</dbReference>
<dbReference type="AlphaFoldDB" id="A0AB39V4H8"/>
<keyword evidence="3" id="KW-0808">Transferase</keyword>
<dbReference type="EMBL" id="CP165647">
    <property type="protein sequence ID" value="XDU62174.1"/>
    <property type="molecule type" value="Genomic_DNA"/>
</dbReference>
<evidence type="ECO:0000256" key="2">
    <source>
        <dbReference type="ARBA" id="ARBA00005182"/>
    </source>
</evidence>
<feature type="transmembrane region" description="Helical" evidence="7">
    <location>
        <begin position="7"/>
        <end position="25"/>
    </location>
</feature>
<evidence type="ECO:0000256" key="1">
    <source>
        <dbReference type="ARBA" id="ARBA00004418"/>
    </source>
</evidence>
<dbReference type="GO" id="GO:0042121">
    <property type="term" value="P:alginic acid biosynthetic process"/>
    <property type="evidence" value="ECO:0007669"/>
    <property type="project" value="UniProtKB-KW"/>
</dbReference>
<dbReference type="Pfam" id="PF16822">
    <property type="entry name" value="ALGX"/>
    <property type="match status" value="1"/>
</dbReference>
<dbReference type="RefSeq" id="WP_369715821.1">
    <property type="nucleotide sequence ID" value="NZ_CP165647.1"/>
</dbReference>
<keyword evidence="4" id="KW-0732">Signal</keyword>
<keyword evidence="7" id="KW-0472">Membrane</keyword>
<keyword evidence="5" id="KW-0574">Periplasm</keyword>
<evidence type="ECO:0000256" key="3">
    <source>
        <dbReference type="ARBA" id="ARBA00022679"/>
    </source>
</evidence>
<proteinExistence type="predicted"/>
<gene>
    <name evidence="9" type="ORF">AB8B28_11125</name>
</gene>
<evidence type="ECO:0000256" key="5">
    <source>
        <dbReference type="ARBA" id="ARBA00022764"/>
    </source>
</evidence>
<feature type="domain" description="AlgX/AlgJ SGNH hydrolase-like" evidence="8">
    <location>
        <begin position="114"/>
        <end position="231"/>
    </location>
</feature>
<dbReference type="InterPro" id="IPR031811">
    <property type="entry name" value="ALGX/ALGJ_SGNH-like"/>
</dbReference>